<gene>
    <name evidence="1" type="primary">SRB4</name>
    <name evidence="1" type="ORF">N8T08_005207</name>
</gene>
<dbReference type="Proteomes" id="UP001177260">
    <property type="component" value="Unassembled WGS sequence"/>
</dbReference>
<proteinExistence type="predicted"/>
<evidence type="ECO:0000313" key="2">
    <source>
        <dbReference type="Proteomes" id="UP001177260"/>
    </source>
</evidence>
<name>A0ACC3BFY7_9EURO</name>
<protein>
    <submittedName>
        <fullName evidence="1">RNA polymerase II mediator complex subunit</fullName>
    </submittedName>
</protein>
<comment type="caution">
    <text evidence="1">The sequence shown here is derived from an EMBL/GenBank/DDBJ whole genome shotgun (WGS) entry which is preliminary data.</text>
</comment>
<organism evidence="1 2">
    <name type="scientific">Aspergillus melleus</name>
    <dbReference type="NCBI Taxonomy" id="138277"/>
    <lineage>
        <taxon>Eukaryota</taxon>
        <taxon>Fungi</taxon>
        <taxon>Dikarya</taxon>
        <taxon>Ascomycota</taxon>
        <taxon>Pezizomycotina</taxon>
        <taxon>Eurotiomycetes</taxon>
        <taxon>Eurotiomycetidae</taxon>
        <taxon>Eurotiales</taxon>
        <taxon>Aspergillaceae</taxon>
        <taxon>Aspergillus</taxon>
        <taxon>Aspergillus subgen. Circumdati</taxon>
    </lineage>
</organism>
<reference evidence="1 2" key="1">
    <citation type="journal article" date="2023" name="ACS Omega">
        <title>Identification of the Neoaspergillic Acid Biosynthesis Gene Cluster by Establishing an In Vitro CRISPR-Ribonucleoprotein Genetic System in Aspergillus melleus.</title>
        <authorList>
            <person name="Yuan B."/>
            <person name="Grau M.F."/>
            <person name="Murata R.M."/>
            <person name="Torok T."/>
            <person name="Venkateswaran K."/>
            <person name="Stajich J.E."/>
            <person name="Wang C.C.C."/>
        </authorList>
    </citation>
    <scope>NUCLEOTIDE SEQUENCE [LARGE SCALE GENOMIC DNA]</scope>
    <source>
        <strain evidence="1 2">IMV 1140</strain>
    </source>
</reference>
<accession>A0ACC3BFY7</accession>
<evidence type="ECO:0000313" key="1">
    <source>
        <dbReference type="EMBL" id="KAK1149655.1"/>
    </source>
</evidence>
<keyword evidence="2" id="KW-1185">Reference proteome</keyword>
<dbReference type="EMBL" id="JAOPJF010000003">
    <property type="protein sequence ID" value="KAK1149655.1"/>
    <property type="molecule type" value="Genomic_DNA"/>
</dbReference>
<sequence>MAEPFNLPLRPLVEKRDRPDSLPVEIAQINTQWGSFRDVSESALREKIEAEKNKDPWSDEDDSDKAATDLDTAERVDQLYKRRADITQFALQAHMETMFALDFVSLLLSKHTPRQSETSMSAYLKQVAPLGSLNSEIVEPPPKPDSVLRDTKTVSRGWRMQNFNSAANKLLDCASRLDSEVTSETKYWNEVLAVKAKGWKVCRLPRERQALGVQYGFMESTPIFRDRALAALRRLDDGSLILDKGLVPTKAKAVRVRVRTYGQLTGCSTLPKPASNAETIEGRILQARDTLYEEELFHELFREARILGGQGVTTRRNLIQIPVSEDQEILLDLVDTDQDPLPDEEQISSTEYNVLADALGHSTRILLSYSHRQNLRRRTQLPLPLTPKRRHTPEYSLLRPIMAWLQHSSHVRWLESHMNDVHHILKSAGLSSEFTATPFSSVGLLSPDGSIPKVESLIHTFLMPFESTFTGKLVTAQSAFKVRIRTNVVSPPLGTHYEILVNLPQFPEVQPPSRINIRDEAARVLTHFTMLDLLSAISQNSSTSDAQPTANSSELLVWEVANPHHGELLARSEAGQGRKMKVSLSRKELKADTYSIHHNQGFARIGGNSPTLRSQTWSAEPASERPSLMEFVAEASKL</sequence>